<dbReference type="GO" id="GO:0004040">
    <property type="term" value="F:amidase activity"/>
    <property type="evidence" value="ECO:0007669"/>
    <property type="project" value="UniProtKB-EC"/>
</dbReference>
<dbReference type="AlphaFoldDB" id="F0RNA0"/>
<protein>
    <submittedName>
        <fullName evidence="3">Amidase</fullName>
        <ecNumber evidence="3">3.5.1.4</ecNumber>
    </submittedName>
</protein>
<accession>F0RNA0</accession>
<evidence type="ECO:0000313" key="3">
    <source>
        <dbReference type="EMBL" id="ADY26242.1"/>
    </source>
</evidence>
<dbReference type="RefSeq" id="WP_013614851.1">
    <property type="nucleotide sequence ID" value="NC_015161.1"/>
</dbReference>
<dbReference type="STRING" id="693977.Deipr_1090"/>
<gene>
    <name evidence="3" type="ordered locus">Deipr_1090</name>
</gene>
<evidence type="ECO:0000256" key="1">
    <source>
        <dbReference type="SAM" id="MobiDB-lite"/>
    </source>
</evidence>
<evidence type="ECO:0000313" key="4">
    <source>
        <dbReference type="Proteomes" id="UP000007718"/>
    </source>
</evidence>
<reference evidence="3 4" key="2">
    <citation type="journal article" date="2012" name="Stand. Genomic Sci.">
        <title>Complete genome sequence of the orange-red pigmented, radioresistant Deinococcus proteolyticus type strain (MRP(T)).</title>
        <authorList>
            <person name="Copeland A."/>
            <person name="Zeytun A."/>
            <person name="Yassawong M."/>
            <person name="Nolan M."/>
            <person name="Lucas S."/>
            <person name="Hammon N."/>
            <person name="Deshpande S."/>
            <person name="Cheng J.F."/>
            <person name="Han C."/>
            <person name="Tapia R."/>
            <person name="Goodwin L.A."/>
            <person name="Pitluck S."/>
            <person name="Mavromatis K."/>
            <person name="Liolios K."/>
            <person name="Pagani I."/>
            <person name="Ivanova N."/>
            <person name="Mikhailova N."/>
            <person name="Pati A."/>
            <person name="Chen A."/>
            <person name="Palaniappan K."/>
            <person name="Land M."/>
            <person name="Hauser L."/>
            <person name="Jeffries C.D."/>
            <person name="Brambilla E.M."/>
            <person name="Rohde M."/>
            <person name="Sikorski J."/>
            <person name="Pukall R."/>
            <person name="Goker M."/>
            <person name="Detter J.C."/>
            <person name="Woyke T."/>
            <person name="Bristow J."/>
            <person name="Eisen J.A."/>
            <person name="Markowitz V."/>
            <person name="Hugenholtz P."/>
            <person name="Kyrpides N.C."/>
            <person name="Klenk H.P."/>
            <person name="Lapidus A."/>
        </authorList>
    </citation>
    <scope>NUCLEOTIDE SEQUENCE [LARGE SCALE GENOMIC DNA]</scope>
    <source>
        <strain evidence="4">ATCC 35074 / DSM 20540 / JCM 6276 / NBRC 101906 / NCIMB 13154 / VKM Ac-1939 / CCM 2703 / MRP</strain>
    </source>
</reference>
<evidence type="ECO:0000259" key="2">
    <source>
        <dbReference type="Pfam" id="PF01425"/>
    </source>
</evidence>
<dbReference type="eggNOG" id="COG0154">
    <property type="taxonomic scope" value="Bacteria"/>
</dbReference>
<keyword evidence="4" id="KW-1185">Reference proteome</keyword>
<feature type="region of interest" description="Disordered" evidence="1">
    <location>
        <begin position="1"/>
        <end position="27"/>
    </location>
</feature>
<organism evidence="3 4">
    <name type="scientific">Deinococcus proteolyticus (strain ATCC 35074 / DSM 20540 / JCM 6276 / NBRC 101906 / NCIMB 13154 / VKM Ac-1939 / CCM 2703 / MRP)</name>
    <dbReference type="NCBI Taxonomy" id="693977"/>
    <lineage>
        <taxon>Bacteria</taxon>
        <taxon>Thermotogati</taxon>
        <taxon>Deinococcota</taxon>
        <taxon>Deinococci</taxon>
        <taxon>Deinococcales</taxon>
        <taxon>Deinococcaceae</taxon>
        <taxon>Deinococcus</taxon>
    </lineage>
</organism>
<dbReference type="EC" id="3.5.1.4" evidence="3"/>
<proteinExistence type="predicted"/>
<keyword evidence="3" id="KW-0378">Hydrolase</keyword>
<dbReference type="HOGENOM" id="CLU_009600_14_1_0"/>
<dbReference type="Gene3D" id="3.90.1300.10">
    <property type="entry name" value="Amidase signature (AS) domain"/>
    <property type="match status" value="1"/>
</dbReference>
<dbReference type="OrthoDB" id="9811471at2"/>
<dbReference type="PANTHER" id="PTHR42678:SF34">
    <property type="entry name" value="OS04G0183300 PROTEIN"/>
    <property type="match status" value="1"/>
</dbReference>
<dbReference type="SUPFAM" id="SSF75304">
    <property type="entry name" value="Amidase signature (AS) enzymes"/>
    <property type="match status" value="1"/>
</dbReference>
<dbReference type="PANTHER" id="PTHR42678">
    <property type="entry name" value="AMIDASE"/>
    <property type="match status" value="1"/>
</dbReference>
<dbReference type="InterPro" id="IPR036928">
    <property type="entry name" value="AS_sf"/>
</dbReference>
<dbReference type="Pfam" id="PF01425">
    <property type="entry name" value="Amidase"/>
    <property type="match status" value="1"/>
</dbReference>
<dbReference type="Proteomes" id="UP000007718">
    <property type="component" value="Chromosome"/>
</dbReference>
<dbReference type="EMBL" id="CP002536">
    <property type="protein sequence ID" value="ADY26242.1"/>
    <property type="molecule type" value="Genomic_DNA"/>
</dbReference>
<name>F0RNA0_DEIPM</name>
<sequence>MTPPKISAAQSYSAAQGRRQASREAETLRRPLDFSPFAAALDALTAERLSGLEALVRPATAAQLAAWQADGRLSAEDLTLLHLSRIQRLDAGQLNSVLELNPQALAGARTLDAERRGGRVRSPLHGLTVLIKDNVAVAGLHWTAGAAALAEHRAGQDAPLVARLRAAGAVILGKTNLSEWSNFMTEDSVNGYSVLGGHTRNPYGPFDVGGSSSGSAVAAAMNFATFTVGTETSGSLIYPGSQNALAVLKPSLGLVSRSGILPITEAQDTAGPMARSVADLALLLPALVGHDPADPVTLQAEGFTPPAALDPAALRGVRVALCLPGDLPPNARQTIEAGLAAAGAEAVPYDFQPPKPDWLSVMLHGMQQDLPRCLREGGAPVTTLDELVGFNAQHAHRAPYGQSLLERALDPAEQVSPGRYAAAKAANYQLATAALDGVLAATGARWTVSLSNELSGVYSAAGYPALTVPAGQYASGEPFGVTFIGPAFSDSELIGAAFAYEQATRARREPPASSLPG</sequence>
<reference evidence="4" key="1">
    <citation type="submission" date="2011-02" db="EMBL/GenBank/DDBJ databases">
        <title>The complete sequence of chromosome of Deinococcus proteolyticus DSM 20540.</title>
        <authorList>
            <consortium name="US DOE Joint Genome Institute (JGI-PGF)"/>
            <person name="Lucas S."/>
            <person name="Copeland A."/>
            <person name="Lapidus A."/>
            <person name="Bruce D."/>
            <person name="Goodwin L."/>
            <person name="Pitluck S."/>
            <person name="Kyrpides N."/>
            <person name="Mavromatis K."/>
            <person name="Pagani I."/>
            <person name="Ivanova N."/>
            <person name="Ovchinnikova G."/>
            <person name="Zeytun A."/>
            <person name="Detter J.C."/>
            <person name="Han C."/>
            <person name="Land M."/>
            <person name="Hauser L."/>
            <person name="Markowitz V."/>
            <person name="Cheng J.-F."/>
            <person name="Hugenholtz P."/>
            <person name="Woyke T."/>
            <person name="Wu D."/>
            <person name="Pukall R."/>
            <person name="Steenblock K."/>
            <person name="Brambilla E."/>
            <person name="Klenk H.-P."/>
            <person name="Eisen J.A."/>
        </authorList>
    </citation>
    <scope>NUCLEOTIDE SEQUENCE [LARGE SCALE GENOMIC DNA]</scope>
    <source>
        <strain evidence="4">ATCC 35074 / DSM 20540 / JCM 6276 / NBRC 101906 / NCIMB 13154 / VKM Ac-1939 / CCM 2703 / MRP</strain>
    </source>
</reference>
<feature type="domain" description="Amidase" evidence="2">
    <location>
        <begin position="78"/>
        <end position="356"/>
    </location>
</feature>
<dbReference type="InterPro" id="IPR023631">
    <property type="entry name" value="Amidase_dom"/>
</dbReference>
<dbReference type="KEGG" id="dpt:Deipr_1090"/>